<dbReference type="InterPro" id="IPR029479">
    <property type="entry name" value="Nitroreductase"/>
</dbReference>
<comment type="caution">
    <text evidence="2">The sequence shown here is derived from an EMBL/GenBank/DDBJ whole genome shotgun (WGS) entry which is preliminary data.</text>
</comment>
<name>A0A454JMN4_9NEIS</name>
<dbReference type="InterPro" id="IPR000415">
    <property type="entry name" value="Nitroreductase-like"/>
</dbReference>
<organism evidence="2 3">
    <name type="scientific">Aquitalea palustris</name>
    <dbReference type="NCBI Taxonomy" id="2480983"/>
    <lineage>
        <taxon>Bacteria</taxon>
        <taxon>Pseudomonadati</taxon>
        <taxon>Pseudomonadota</taxon>
        <taxon>Betaproteobacteria</taxon>
        <taxon>Neisseriales</taxon>
        <taxon>Chromobacteriaceae</taxon>
        <taxon>Aquitalea</taxon>
    </lineage>
</organism>
<dbReference type="SUPFAM" id="SSF55469">
    <property type="entry name" value="FMN-dependent nitroreductase-like"/>
    <property type="match status" value="1"/>
</dbReference>
<dbReference type="NCBIfam" id="NF003768">
    <property type="entry name" value="PRK05365.1"/>
    <property type="match status" value="1"/>
</dbReference>
<dbReference type="AlphaFoldDB" id="A0A454JMN4"/>
<dbReference type="PANTHER" id="PTHR43543">
    <property type="entry name" value="MALONIC SEMIALDEHYDE REDUCTASE RUTE-RELATED"/>
    <property type="match status" value="1"/>
</dbReference>
<dbReference type="GO" id="GO:0016491">
    <property type="term" value="F:oxidoreductase activity"/>
    <property type="evidence" value="ECO:0007669"/>
    <property type="project" value="InterPro"/>
</dbReference>
<sequence length="196" mass="21300">MSSPLSAQALDQLFVQARSTHHFQARPVTEDTIRQLYALLKWGPTAFNGQPGRYLFIHSVEARQKLLPTLSSGNRDKTSAAPLTVVLAWDPAFHQHLPEQYPAYDAKGFYDGLPQLIEPHARTNASLQAGYLILAARALGLDAGPMAGFDAAAVDAAFFPDGQWRSLLLVNLGYGVHDGQPPRGPRLDFAQAAAIV</sequence>
<evidence type="ECO:0000259" key="1">
    <source>
        <dbReference type="Pfam" id="PF00881"/>
    </source>
</evidence>
<dbReference type="RefSeq" id="WP_103523188.1">
    <property type="nucleotide sequence ID" value="NZ_JAIZDC010000001.1"/>
</dbReference>
<reference evidence="2 3" key="1">
    <citation type="submission" date="2018-10" db="EMBL/GenBank/DDBJ databases">
        <title>Draft genome sequence of Aquitalea MWU14-2217 isolated from a wild cranberry bog in Provincetown, Massachusetts.</title>
        <authorList>
            <person name="Ebadzadsahrai G."/>
            <person name="Soby S."/>
        </authorList>
    </citation>
    <scope>NUCLEOTIDE SEQUENCE [LARGE SCALE GENOMIC DNA]</scope>
    <source>
        <strain evidence="2 3">MWU14-2217</strain>
    </source>
</reference>
<dbReference type="OrthoDB" id="9784375at2"/>
<dbReference type="EMBL" id="RFAR01000007">
    <property type="protein sequence ID" value="RMD01329.1"/>
    <property type="molecule type" value="Genomic_DNA"/>
</dbReference>
<evidence type="ECO:0000313" key="2">
    <source>
        <dbReference type="EMBL" id="RMD01329.1"/>
    </source>
</evidence>
<keyword evidence="3" id="KW-1185">Reference proteome</keyword>
<dbReference type="PANTHER" id="PTHR43543:SF1">
    <property type="entry name" value="MALONIC SEMIALDEHYDE REDUCTASE RUTE-RELATED"/>
    <property type="match status" value="1"/>
</dbReference>
<dbReference type="Proteomes" id="UP000274139">
    <property type="component" value="Unassembled WGS sequence"/>
</dbReference>
<gene>
    <name evidence="2" type="ORF">EAY64_02370</name>
</gene>
<protein>
    <submittedName>
        <fullName evidence="2">Malonic semialdehyde reductase</fullName>
    </submittedName>
</protein>
<dbReference type="Pfam" id="PF00881">
    <property type="entry name" value="Nitroreductase"/>
    <property type="match status" value="1"/>
</dbReference>
<dbReference type="Gene3D" id="3.40.109.10">
    <property type="entry name" value="NADH Oxidase"/>
    <property type="match status" value="1"/>
</dbReference>
<dbReference type="InterPro" id="IPR050461">
    <property type="entry name" value="Nitroreductase_HadB/RutE"/>
</dbReference>
<accession>A0A454JMN4</accession>
<feature type="domain" description="Nitroreductase" evidence="1">
    <location>
        <begin position="17"/>
        <end position="174"/>
    </location>
</feature>
<proteinExistence type="predicted"/>
<evidence type="ECO:0000313" key="3">
    <source>
        <dbReference type="Proteomes" id="UP000274139"/>
    </source>
</evidence>